<dbReference type="GO" id="GO:0032259">
    <property type="term" value="P:methylation"/>
    <property type="evidence" value="ECO:0007669"/>
    <property type="project" value="UniProtKB-KW"/>
</dbReference>
<dbReference type="InterPro" id="IPR046341">
    <property type="entry name" value="SET_dom_sf"/>
</dbReference>
<evidence type="ECO:0000256" key="6">
    <source>
        <dbReference type="ARBA" id="ARBA00022691"/>
    </source>
</evidence>
<evidence type="ECO:0000313" key="12">
    <source>
        <dbReference type="EMBL" id="KAH7445463.1"/>
    </source>
</evidence>
<evidence type="ECO:0000256" key="2">
    <source>
        <dbReference type="ARBA" id="ARBA00004286"/>
    </source>
</evidence>
<feature type="region of interest" description="Disordered" evidence="8">
    <location>
        <begin position="323"/>
        <end position="346"/>
    </location>
</feature>
<evidence type="ECO:0000313" key="13">
    <source>
        <dbReference type="Proteomes" id="UP000825935"/>
    </source>
</evidence>
<dbReference type="PROSITE" id="PS50868">
    <property type="entry name" value="POST_SET"/>
    <property type="match status" value="1"/>
</dbReference>
<accession>A0A8T2VIK1</accession>
<gene>
    <name evidence="12" type="ORF">KP509_01G010400</name>
</gene>
<feature type="domain" description="Post-SET" evidence="10">
    <location>
        <begin position="251"/>
        <end position="267"/>
    </location>
</feature>
<keyword evidence="7" id="KW-0539">Nucleus</keyword>
<keyword evidence="13" id="KW-1185">Reference proteome</keyword>
<keyword evidence="5" id="KW-0808">Transferase</keyword>
<dbReference type="OrthoDB" id="2422440at2759"/>
<dbReference type="InterPro" id="IPR003616">
    <property type="entry name" value="Post-SET_dom"/>
</dbReference>
<organism evidence="12 13">
    <name type="scientific">Ceratopteris richardii</name>
    <name type="common">Triangle waterfern</name>
    <dbReference type="NCBI Taxonomy" id="49495"/>
    <lineage>
        <taxon>Eukaryota</taxon>
        <taxon>Viridiplantae</taxon>
        <taxon>Streptophyta</taxon>
        <taxon>Embryophyta</taxon>
        <taxon>Tracheophyta</taxon>
        <taxon>Polypodiopsida</taxon>
        <taxon>Polypodiidae</taxon>
        <taxon>Polypodiales</taxon>
        <taxon>Pteridineae</taxon>
        <taxon>Pteridaceae</taxon>
        <taxon>Parkerioideae</taxon>
        <taxon>Ceratopteris</taxon>
    </lineage>
</organism>
<dbReference type="Gene3D" id="2.170.270.10">
    <property type="entry name" value="SET domain"/>
    <property type="match status" value="1"/>
</dbReference>
<keyword evidence="4" id="KW-0489">Methyltransferase</keyword>
<feature type="domain" description="AWS" evidence="11">
    <location>
        <begin position="74"/>
        <end position="125"/>
    </location>
</feature>
<sequence>MRRKTARDRSTKRQITRTCSWANKGLRSMRVAKRESNGICLPLKQVETLDTQLLYTHIICNEFIHRGHKQLVDDDVPVCSCKLSKDDPESACGDRCLNVLTSNECTHGFCPCGESCKNQRFQKRKYIKTKLVKTEERGWGLLADQDVKMGEFVIEYCGEVISSEEARTRSQNYESEGMQDAYIISLSGSEFIDATRKGSLGRFINHSCDPNCETRKWTVLGEVRVGIFAKKDIKTGTELTYNYNFEWYGGAKVRCRCGAASCVGFLGAKSRGFQEDTYVWEDNDDRFSVENVPLYDSEDDEPLSTFFKKAQVGLKFKKLRGSIPSKSGEKTSTPHKAENTPKTEPTVELKLDETVETNNVHATLQHEVLMGDEDKPIKEEETDNVSTGVVEKNLQSEKNEEQDSKKQKQGVLSLKRMGAEKLGLFQKRSRFYSNQYSNSPISSRIKAQDIHRHILSQDACDQLVAAEEAEVAATLELNRLHDKLRPTMEELGKDGPDSLPMSMAEEWIAVTCKQMAAVLNFNHTAMICLARFAQDEQVLE</sequence>
<dbReference type="PROSITE" id="PS51215">
    <property type="entry name" value="AWS"/>
    <property type="match status" value="1"/>
</dbReference>
<dbReference type="PROSITE" id="PS50280">
    <property type="entry name" value="SET"/>
    <property type="match status" value="1"/>
</dbReference>
<dbReference type="SUPFAM" id="SSF82199">
    <property type="entry name" value="SET domain"/>
    <property type="match status" value="1"/>
</dbReference>
<dbReference type="OMA" id="SEITICE"/>
<dbReference type="EMBL" id="CM035406">
    <property type="protein sequence ID" value="KAH7445463.1"/>
    <property type="molecule type" value="Genomic_DNA"/>
</dbReference>
<dbReference type="InterPro" id="IPR050777">
    <property type="entry name" value="SET2_Histone-Lys_MeTrsfase"/>
</dbReference>
<protein>
    <recommendedName>
        <fullName evidence="14">Histone-lysine N-methyltransferase ASHH1</fullName>
    </recommendedName>
</protein>
<evidence type="ECO:0000256" key="3">
    <source>
        <dbReference type="ARBA" id="ARBA00022454"/>
    </source>
</evidence>
<comment type="subcellular location">
    <subcellularLocation>
        <location evidence="2">Chromosome</location>
    </subcellularLocation>
    <subcellularLocation>
        <location evidence="1">Nucleus</location>
    </subcellularLocation>
</comment>
<evidence type="ECO:0000259" key="9">
    <source>
        <dbReference type="PROSITE" id="PS50280"/>
    </source>
</evidence>
<evidence type="ECO:0000259" key="11">
    <source>
        <dbReference type="PROSITE" id="PS51215"/>
    </source>
</evidence>
<dbReference type="GO" id="GO:0042054">
    <property type="term" value="F:histone methyltransferase activity"/>
    <property type="evidence" value="ECO:0007669"/>
    <property type="project" value="InterPro"/>
</dbReference>
<dbReference type="GO" id="GO:0005634">
    <property type="term" value="C:nucleus"/>
    <property type="evidence" value="ECO:0007669"/>
    <property type="project" value="UniProtKB-SubCell"/>
</dbReference>
<evidence type="ECO:0000256" key="8">
    <source>
        <dbReference type="SAM" id="MobiDB-lite"/>
    </source>
</evidence>
<dbReference type="SMART" id="SM00508">
    <property type="entry name" value="PostSET"/>
    <property type="match status" value="1"/>
</dbReference>
<dbReference type="InterPro" id="IPR006560">
    <property type="entry name" value="AWS_dom"/>
</dbReference>
<keyword evidence="6" id="KW-0949">S-adenosyl-L-methionine</keyword>
<proteinExistence type="predicted"/>
<keyword evidence="3" id="KW-0158">Chromosome</keyword>
<dbReference type="AlphaFoldDB" id="A0A8T2VIK1"/>
<dbReference type="SMART" id="SM00317">
    <property type="entry name" value="SET"/>
    <property type="match status" value="1"/>
</dbReference>
<evidence type="ECO:0000256" key="4">
    <source>
        <dbReference type="ARBA" id="ARBA00022603"/>
    </source>
</evidence>
<evidence type="ECO:0008006" key="14">
    <source>
        <dbReference type="Google" id="ProtNLM"/>
    </source>
</evidence>
<dbReference type="Pfam" id="PF17907">
    <property type="entry name" value="AWS"/>
    <property type="match status" value="1"/>
</dbReference>
<dbReference type="GO" id="GO:0005694">
    <property type="term" value="C:chromosome"/>
    <property type="evidence" value="ECO:0007669"/>
    <property type="project" value="UniProtKB-SubCell"/>
</dbReference>
<evidence type="ECO:0000259" key="10">
    <source>
        <dbReference type="PROSITE" id="PS50868"/>
    </source>
</evidence>
<evidence type="ECO:0000256" key="7">
    <source>
        <dbReference type="ARBA" id="ARBA00023242"/>
    </source>
</evidence>
<name>A0A8T2VIK1_CERRI</name>
<dbReference type="FunFam" id="2.170.270.10:FF:000028">
    <property type="entry name" value="Histone-lysine N-methyltransferase"/>
    <property type="match status" value="1"/>
</dbReference>
<reference evidence="12" key="1">
    <citation type="submission" date="2021-08" db="EMBL/GenBank/DDBJ databases">
        <title>WGS assembly of Ceratopteris richardii.</title>
        <authorList>
            <person name="Marchant D.B."/>
            <person name="Chen G."/>
            <person name="Jenkins J."/>
            <person name="Shu S."/>
            <person name="Leebens-Mack J."/>
            <person name="Grimwood J."/>
            <person name="Schmutz J."/>
            <person name="Soltis P."/>
            <person name="Soltis D."/>
            <person name="Chen Z.-H."/>
        </authorList>
    </citation>
    <scope>NUCLEOTIDE SEQUENCE</scope>
    <source>
        <strain evidence="12">Whitten #5841</strain>
        <tissue evidence="12">Leaf</tissue>
    </source>
</reference>
<dbReference type="PANTHER" id="PTHR22884">
    <property type="entry name" value="SET DOMAIN PROTEINS"/>
    <property type="match status" value="1"/>
</dbReference>
<dbReference type="SMART" id="SM00570">
    <property type="entry name" value="AWS"/>
    <property type="match status" value="1"/>
</dbReference>
<evidence type="ECO:0000256" key="5">
    <source>
        <dbReference type="ARBA" id="ARBA00022679"/>
    </source>
</evidence>
<dbReference type="InterPro" id="IPR001214">
    <property type="entry name" value="SET_dom"/>
</dbReference>
<feature type="compositionally biased region" description="Basic and acidic residues" evidence="8">
    <location>
        <begin position="335"/>
        <end position="346"/>
    </location>
</feature>
<dbReference type="Pfam" id="PF00856">
    <property type="entry name" value="SET"/>
    <property type="match status" value="1"/>
</dbReference>
<evidence type="ECO:0000256" key="1">
    <source>
        <dbReference type="ARBA" id="ARBA00004123"/>
    </source>
</evidence>
<comment type="caution">
    <text evidence="12">The sequence shown here is derived from an EMBL/GenBank/DDBJ whole genome shotgun (WGS) entry which is preliminary data.</text>
</comment>
<dbReference type="Proteomes" id="UP000825935">
    <property type="component" value="Chromosome 1"/>
</dbReference>
<feature type="domain" description="SET" evidence="9">
    <location>
        <begin position="127"/>
        <end position="244"/>
    </location>
</feature>